<sequence length="87" mass="9176">MAVFVSLSSILMLDGVKLLLLPLVVLALKTLPVGLIPEDEGVEGVVFPALLELLVRLLATELAAAARIDDGVVLIVGVLLLLVFLFT</sequence>
<proteinExistence type="predicted"/>
<keyword evidence="1" id="KW-0812">Transmembrane</keyword>
<reference evidence="2 3" key="1">
    <citation type="submission" date="2016-07" db="EMBL/GenBank/DDBJ databases">
        <title>Pervasive Adenine N6-methylation of Active Genes in Fungi.</title>
        <authorList>
            <consortium name="DOE Joint Genome Institute"/>
            <person name="Mondo S.J."/>
            <person name="Dannebaum R.O."/>
            <person name="Kuo R.C."/>
            <person name="Labutti K."/>
            <person name="Haridas S."/>
            <person name="Kuo A."/>
            <person name="Salamov A."/>
            <person name="Ahrendt S.R."/>
            <person name="Lipzen A."/>
            <person name="Sullivan W."/>
            <person name="Andreopoulos W.B."/>
            <person name="Clum A."/>
            <person name="Lindquist E."/>
            <person name="Daum C."/>
            <person name="Ramamoorthy G.K."/>
            <person name="Gryganskyi A."/>
            <person name="Culley D."/>
            <person name="Magnuson J.K."/>
            <person name="James T.Y."/>
            <person name="O'Malley M.A."/>
            <person name="Stajich J.E."/>
            <person name="Spatafora J.W."/>
            <person name="Visel A."/>
            <person name="Grigoriev I.V."/>
        </authorList>
    </citation>
    <scope>NUCLEOTIDE SEQUENCE [LARGE SCALE GENOMIC DNA]</scope>
    <source>
        <strain evidence="2 3">NRRL 1336</strain>
    </source>
</reference>
<keyword evidence="1" id="KW-0472">Membrane</keyword>
<organism evidence="2 3">
    <name type="scientific">Absidia repens</name>
    <dbReference type="NCBI Taxonomy" id="90262"/>
    <lineage>
        <taxon>Eukaryota</taxon>
        <taxon>Fungi</taxon>
        <taxon>Fungi incertae sedis</taxon>
        <taxon>Mucoromycota</taxon>
        <taxon>Mucoromycotina</taxon>
        <taxon>Mucoromycetes</taxon>
        <taxon>Mucorales</taxon>
        <taxon>Cunninghamellaceae</taxon>
        <taxon>Absidia</taxon>
    </lineage>
</organism>
<gene>
    <name evidence="2" type="ORF">BCR42DRAFT_416090</name>
</gene>
<keyword evidence="1" id="KW-1133">Transmembrane helix</keyword>
<evidence type="ECO:0000256" key="1">
    <source>
        <dbReference type="SAM" id="Phobius"/>
    </source>
</evidence>
<accession>A0A1X2IG30</accession>
<name>A0A1X2IG30_9FUNG</name>
<dbReference type="Proteomes" id="UP000193560">
    <property type="component" value="Unassembled WGS sequence"/>
</dbReference>
<protein>
    <submittedName>
        <fullName evidence="2">Uncharacterized protein</fullName>
    </submittedName>
</protein>
<comment type="caution">
    <text evidence="2">The sequence shown here is derived from an EMBL/GenBank/DDBJ whole genome shotgun (WGS) entry which is preliminary data.</text>
</comment>
<keyword evidence="3" id="KW-1185">Reference proteome</keyword>
<evidence type="ECO:0000313" key="3">
    <source>
        <dbReference type="Proteomes" id="UP000193560"/>
    </source>
</evidence>
<dbReference type="EMBL" id="MCGE01000012">
    <property type="protein sequence ID" value="ORZ15883.1"/>
    <property type="molecule type" value="Genomic_DNA"/>
</dbReference>
<dbReference type="AlphaFoldDB" id="A0A1X2IG30"/>
<feature type="transmembrane region" description="Helical" evidence="1">
    <location>
        <begin position="71"/>
        <end position="86"/>
    </location>
</feature>
<evidence type="ECO:0000313" key="2">
    <source>
        <dbReference type="EMBL" id="ORZ15883.1"/>
    </source>
</evidence>